<feature type="region of interest" description="Disordered" evidence="1">
    <location>
        <begin position="41"/>
        <end position="69"/>
    </location>
</feature>
<dbReference type="EMBL" id="LNCU01000093">
    <property type="protein sequence ID" value="KWV50634.1"/>
    <property type="molecule type" value="Genomic_DNA"/>
</dbReference>
<proteinExistence type="predicted"/>
<keyword evidence="3" id="KW-1185">Reference proteome</keyword>
<dbReference type="RefSeq" id="WP_066511593.1">
    <property type="nucleotide sequence ID" value="NZ_LNCU01000093.1"/>
</dbReference>
<dbReference type="Proteomes" id="UP000057737">
    <property type="component" value="Unassembled WGS sequence"/>
</dbReference>
<accession>A0A109JKU6</accession>
<reference evidence="2 3" key="1">
    <citation type="submission" date="2015-11" db="EMBL/GenBank/DDBJ databases">
        <title>Draft Genome Sequence of the Strain BR 10303 (Bradyrhizobium sp.) isolated from nodules of Centrolobium paraense.</title>
        <authorList>
            <person name="Zelli J.E."/>
            <person name="Simoes-Araujo J.L."/>
            <person name="Barauna A.C."/>
            <person name="Silva K."/>
        </authorList>
    </citation>
    <scope>NUCLEOTIDE SEQUENCE [LARGE SCALE GENOMIC DNA]</scope>
    <source>
        <strain evidence="2 3">BR 10303</strain>
    </source>
</reference>
<gene>
    <name evidence="2" type="ORF">AS156_14090</name>
</gene>
<feature type="compositionally biased region" description="Low complexity" evidence="1">
    <location>
        <begin position="45"/>
        <end position="60"/>
    </location>
</feature>
<evidence type="ECO:0000313" key="2">
    <source>
        <dbReference type="EMBL" id="KWV50634.1"/>
    </source>
</evidence>
<organism evidence="2 3">
    <name type="scientific">Bradyrhizobium macuxiense</name>
    <dbReference type="NCBI Taxonomy" id="1755647"/>
    <lineage>
        <taxon>Bacteria</taxon>
        <taxon>Pseudomonadati</taxon>
        <taxon>Pseudomonadota</taxon>
        <taxon>Alphaproteobacteria</taxon>
        <taxon>Hyphomicrobiales</taxon>
        <taxon>Nitrobacteraceae</taxon>
        <taxon>Bradyrhizobium</taxon>
    </lineage>
</organism>
<evidence type="ECO:0000256" key="1">
    <source>
        <dbReference type="SAM" id="MobiDB-lite"/>
    </source>
</evidence>
<protein>
    <submittedName>
        <fullName evidence="2">Uncharacterized protein</fullName>
    </submittedName>
</protein>
<evidence type="ECO:0000313" key="3">
    <source>
        <dbReference type="Proteomes" id="UP000057737"/>
    </source>
</evidence>
<dbReference type="AlphaFoldDB" id="A0A109JKU6"/>
<sequence length="84" mass="9134">MFELVVAGVILLAVGYWATMFAVGRRDDVLHGHFVEEAPDHEPVLSRPSLPPARAASSPPQSNKDSLQSRLAVIKRDLKDAAQS</sequence>
<comment type="caution">
    <text evidence="2">The sequence shown here is derived from an EMBL/GenBank/DDBJ whole genome shotgun (WGS) entry which is preliminary data.</text>
</comment>
<name>A0A109JKU6_9BRAD</name>